<dbReference type="GO" id="GO:0006508">
    <property type="term" value="P:proteolysis"/>
    <property type="evidence" value="ECO:0007669"/>
    <property type="project" value="UniProtKB-KW"/>
</dbReference>
<keyword evidence="2" id="KW-0645">Protease</keyword>
<evidence type="ECO:0000313" key="3">
    <source>
        <dbReference type="Proteomes" id="UP000520814"/>
    </source>
</evidence>
<comment type="caution">
    <text evidence="2">The sequence shown here is derived from an EMBL/GenBank/DDBJ whole genome shotgun (WGS) entry which is preliminary data.</text>
</comment>
<dbReference type="GO" id="GO:0008234">
    <property type="term" value="F:cysteine-type peptidase activity"/>
    <property type="evidence" value="ECO:0007669"/>
    <property type="project" value="InterPro"/>
</dbReference>
<dbReference type="SMART" id="SM00645">
    <property type="entry name" value="Pept_C1"/>
    <property type="match status" value="1"/>
</dbReference>
<sequence length="267" mass="29324">MAKQEVKPSERICNLIPSKDTETDWSIDSGLMAGALGAVAALPPSVDLRATWWKVGDQGSTGSCVGWATADGVMRYLLTNANKLKKTERLSPRFIWMASKETDQFTTRPESFIETAGTALKAAADICRKYGTVLEPRLPFTVSSNMYLGDEDTFYAEAAQRRAASYFNAQKDLDQWRQALASGKPILVGLSVDREWDTAAERAGKLDTFQPTTTRGGHAVCVVGYTADGRFILRNSWGTAWGDQGFAYASPAYIQEAFFPESYVLTV</sequence>
<dbReference type="InterPro" id="IPR000668">
    <property type="entry name" value="Peptidase_C1A_C"/>
</dbReference>
<keyword evidence="2" id="KW-0378">Hydrolase</keyword>
<dbReference type="CDD" id="cd02619">
    <property type="entry name" value="Peptidase_C1"/>
    <property type="match status" value="1"/>
</dbReference>
<evidence type="ECO:0000313" key="2">
    <source>
        <dbReference type="EMBL" id="MBB6048368.1"/>
    </source>
</evidence>
<reference evidence="2 3" key="1">
    <citation type="submission" date="2020-08" db="EMBL/GenBank/DDBJ databases">
        <title>Genomic Encyclopedia of Type Strains, Phase IV (KMG-IV): sequencing the most valuable type-strain genomes for metagenomic binning, comparative biology and taxonomic classification.</title>
        <authorList>
            <person name="Goeker M."/>
        </authorList>
    </citation>
    <scope>NUCLEOTIDE SEQUENCE [LARGE SCALE GENOMIC DNA]</scope>
    <source>
        <strain evidence="2 3">DSM 23562</strain>
    </source>
</reference>
<dbReference type="EMBL" id="JACHGW010000001">
    <property type="protein sequence ID" value="MBB6048368.1"/>
    <property type="molecule type" value="Genomic_DNA"/>
</dbReference>
<dbReference type="SUPFAM" id="SSF54001">
    <property type="entry name" value="Cysteine proteinases"/>
    <property type="match status" value="1"/>
</dbReference>
<accession>A0A7W9SLZ5</accession>
<dbReference type="Proteomes" id="UP000520814">
    <property type="component" value="Unassembled WGS sequence"/>
</dbReference>
<dbReference type="RefSeq" id="WP_184191893.1">
    <property type="nucleotide sequence ID" value="NZ_JACHGW010000001.1"/>
</dbReference>
<gene>
    <name evidence="2" type="ORF">HNQ39_000130</name>
</gene>
<dbReference type="AlphaFoldDB" id="A0A7W9SLZ5"/>
<dbReference type="Gene3D" id="3.90.70.10">
    <property type="entry name" value="Cysteine proteinases"/>
    <property type="match status" value="1"/>
</dbReference>
<protein>
    <submittedName>
        <fullName evidence="2">C1A family cysteine protease</fullName>
    </submittedName>
</protein>
<feature type="domain" description="Peptidase C1A papain C-terminal" evidence="1">
    <location>
        <begin position="42"/>
        <end position="261"/>
    </location>
</feature>
<organism evidence="2 3">
    <name type="scientific">Armatimonas rosea</name>
    <dbReference type="NCBI Taxonomy" id="685828"/>
    <lineage>
        <taxon>Bacteria</taxon>
        <taxon>Bacillati</taxon>
        <taxon>Armatimonadota</taxon>
        <taxon>Armatimonadia</taxon>
        <taxon>Armatimonadales</taxon>
        <taxon>Armatimonadaceae</taxon>
        <taxon>Armatimonas</taxon>
    </lineage>
</organism>
<proteinExistence type="predicted"/>
<name>A0A7W9SLZ5_ARMRO</name>
<evidence type="ECO:0000259" key="1">
    <source>
        <dbReference type="SMART" id="SM00645"/>
    </source>
</evidence>
<dbReference type="InterPro" id="IPR038765">
    <property type="entry name" value="Papain-like_cys_pep_sf"/>
</dbReference>
<keyword evidence="3" id="KW-1185">Reference proteome</keyword>
<dbReference type="Pfam" id="PF00112">
    <property type="entry name" value="Peptidase_C1"/>
    <property type="match status" value="1"/>
</dbReference>